<protein>
    <submittedName>
        <fullName evidence="1">Uncharacterized protein</fullName>
    </submittedName>
</protein>
<organism evidence="1 2">
    <name type="scientific">Triparma columacea</name>
    <dbReference type="NCBI Taxonomy" id="722753"/>
    <lineage>
        <taxon>Eukaryota</taxon>
        <taxon>Sar</taxon>
        <taxon>Stramenopiles</taxon>
        <taxon>Ochrophyta</taxon>
        <taxon>Bolidophyceae</taxon>
        <taxon>Parmales</taxon>
        <taxon>Triparmaceae</taxon>
        <taxon>Triparma</taxon>
    </lineage>
</organism>
<dbReference type="Proteomes" id="UP001165065">
    <property type="component" value="Unassembled WGS sequence"/>
</dbReference>
<accession>A0A9W7GMM5</accession>
<dbReference type="OrthoDB" id="184294at2759"/>
<dbReference type="EMBL" id="BRYA01000350">
    <property type="protein sequence ID" value="GMI47541.1"/>
    <property type="molecule type" value="Genomic_DNA"/>
</dbReference>
<proteinExistence type="predicted"/>
<gene>
    <name evidence="1" type="ORF">TrCOL_g2145</name>
</gene>
<sequence>MSGTTDLQLRKDRVAIFGTGETGVWGVKSRPNLPGKRGVPSSAVRGDYDGSFGSGVCLEIEVTEARDGPVVVYSIPLTTGRYQPQALRLGRGTVKYLQGQLSLKGETVGECKAELVMGKGMIDKGWARGRKWWWGGLR</sequence>
<keyword evidence="2" id="KW-1185">Reference proteome</keyword>
<evidence type="ECO:0000313" key="1">
    <source>
        <dbReference type="EMBL" id="GMI47541.1"/>
    </source>
</evidence>
<comment type="caution">
    <text evidence="1">The sequence shown here is derived from an EMBL/GenBank/DDBJ whole genome shotgun (WGS) entry which is preliminary data.</text>
</comment>
<evidence type="ECO:0000313" key="2">
    <source>
        <dbReference type="Proteomes" id="UP001165065"/>
    </source>
</evidence>
<name>A0A9W7GMM5_9STRA</name>
<reference evidence="2" key="1">
    <citation type="journal article" date="2023" name="Commun. Biol.">
        <title>Genome analysis of Parmales, the sister group of diatoms, reveals the evolutionary specialization of diatoms from phago-mixotrophs to photoautotrophs.</title>
        <authorList>
            <person name="Ban H."/>
            <person name="Sato S."/>
            <person name="Yoshikawa S."/>
            <person name="Yamada K."/>
            <person name="Nakamura Y."/>
            <person name="Ichinomiya M."/>
            <person name="Sato N."/>
            <person name="Blanc-Mathieu R."/>
            <person name="Endo H."/>
            <person name="Kuwata A."/>
            <person name="Ogata H."/>
        </authorList>
    </citation>
    <scope>NUCLEOTIDE SEQUENCE [LARGE SCALE GENOMIC DNA]</scope>
</reference>
<dbReference type="AlphaFoldDB" id="A0A9W7GMM5"/>